<gene>
    <name evidence="2" type="ORF">N7E81_16600</name>
</gene>
<protein>
    <submittedName>
        <fullName evidence="2">Ig-like domain-containing protein</fullName>
    </submittedName>
</protein>
<keyword evidence="3" id="KW-1185">Reference proteome</keyword>
<evidence type="ECO:0000313" key="3">
    <source>
        <dbReference type="Proteomes" id="UP001062165"/>
    </source>
</evidence>
<sequence>MKFKIPILLVGCLVFGCIGTDIEDDIVSEKLEITNPIMSLKVGDTYDLMYRYLNHVAAIEAAEVRWETSNPSAITIDDQGVITAVAMGDTQITVYLKDNDQIMANLLVSADTETVLAPSDPKSGTIATTSSYQLRGDFTIENIAGGVEIKLGSNYAASSDLPGLYVYLSNNPNTVSQALQVSAVTVFSGAHSYKVTGENLNTDTYAYLLYFCKPFNVKVGVGEILD</sequence>
<evidence type="ECO:0000259" key="1">
    <source>
        <dbReference type="PROSITE" id="PS51549"/>
    </source>
</evidence>
<dbReference type="InterPro" id="IPR003343">
    <property type="entry name" value="Big_2"/>
</dbReference>
<dbReference type="PROSITE" id="PS51549">
    <property type="entry name" value="DM13"/>
    <property type="match status" value="1"/>
</dbReference>
<dbReference type="Pfam" id="PF02368">
    <property type="entry name" value="Big_2"/>
    <property type="match status" value="1"/>
</dbReference>
<dbReference type="PROSITE" id="PS51257">
    <property type="entry name" value="PROKAR_LIPOPROTEIN"/>
    <property type="match status" value="1"/>
</dbReference>
<proteinExistence type="predicted"/>
<dbReference type="EMBL" id="CP106735">
    <property type="protein sequence ID" value="UXX78975.1"/>
    <property type="molecule type" value="Genomic_DNA"/>
</dbReference>
<name>A0ABY6D013_9BACT</name>
<dbReference type="Gene3D" id="2.60.40.1080">
    <property type="match status" value="1"/>
</dbReference>
<dbReference type="InterPro" id="IPR019545">
    <property type="entry name" value="DM13_domain"/>
</dbReference>
<reference evidence="2" key="1">
    <citation type="submission" date="2022-10" db="EMBL/GenBank/DDBJ databases">
        <title>Comparative genomics and taxonomic characterization of three novel marine species of genus Reichenbachiella exhibiting antioxidant and polysaccharide degradation activities.</title>
        <authorList>
            <person name="Muhammad N."/>
            <person name="Lee Y.-J."/>
            <person name="Ko J."/>
            <person name="Kim S.-G."/>
        </authorList>
    </citation>
    <scope>NUCLEOTIDE SEQUENCE</scope>
    <source>
        <strain evidence="2">Wsw4-B4</strain>
    </source>
</reference>
<feature type="domain" description="DM13" evidence="1">
    <location>
        <begin position="124"/>
        <end position="225"/>
    </location>
</feature>
<dbReference type="Proteomes" id="UP001062165">
    <property type="component" value="Chromosome"/>
</dbReference>
<dbReference type="RefSeq" id="WP_263050719.1">
    <property type="nucleotide sequence ID" value="NZ_CP106735.1"/>
</dbReference>
<dbReference type="SUPFAM" id="SSF49373">
    <property type="entry name" value="Invasin/intimin cell-adhesion fragments"/>
    <property type="match status" value="1"/>
</dbReference>
<organism evidence="2 3">
    <name type="scientific">Reichenbachiella carrageenanivorans</name>
    <dbReference type="NCBI Taxonomy" id="2979869"/>
    <lineage>
        <taxon>Bacteria</taxon>
        <taxon>Pseudomonadati</taxon>
        <taxon>Bacteroidota</taxon>
        <taxon>Cytophagia</taxon>
        <taxon>Cytophagales</taxon>
        <taxon>Reichenbachiellaceae</taxon>
        <taxon>Reichenbachiella</taxon>
    </lineage>
</organism>
<dbReference type="InterPro" id="IPR008964">
    <property type="entry name" value="Invasin/intimin_cell_adhesion"/>
</dbReference>
<accession>A0ABY6D013</accession>
<evidence type="ECO:0000313" key="2">
    <source>
        <dbReference type="EMBL" id="UXX78975.1"/>
    </source>
</evidence>